<dbReference type="EMBL" id="BQXS01011340">
    <property type="protein sequence ID" value="GKT36946.1"/>
    <property type="molecule type" value="Genomic_DNA"/>
</dbReference>
<proteinExistence type="predicted"/>
<feature type="compositionally biased region" description="Basic and acidic residues" evidence="1">
    <location>
        <begin position="52"/>
        <end position="65"/>
    </location>
</feature>
<feature type="region of interest" description="Disordered" evidence="1">
    <location>
        <begin position="74"/>
        <end position="110"/>
    </location>
</feature>
<feature type="region of interest" description="Disordered" evidence="1">
    <location>
        <begin position="189"/>
        <end position="211"/>
    </location>
</feature>
<evidence type="ECO:0000256" key="1">
    <source>
        <dbReference type="SAM" id="MobiDB-lite"/>
    </source>
</evidence>
<reference evidence="2" key="1">
    <citation type="submission" date="2022-03" db="EMBL/GenBank/DDBJ databases">
        <title>Draft genome sequence of Aduncisulcus paluster, a free-living microaerophilic Fornicata.</title>
        <authorList>
            <person name="Yuyama I."/>
            <person name="Kume K."/>
            <person name="Tamura T."/>
            <person name="Inagaki Y."/>
            <person name="Hashimoto T."/>
        </authorList>
    </citation>
    <scope>NUCLEOTIDE SEQUENCE</scope>
    <source>
        <strain evidence="2">NY0171</strain>
    </source>
</reference>
<evidence type="ECO:0000313" key="2">
    <source>
        <dbReference type="EMBL" id="GKT36946.1"/>
    </source>
</evidence>
<feature type="compositionally biased region" description="Basic and acidic residues" evidence="1">
    <location>
        <begin position="74"/>
        <end position="95"/>
    </location>
</feature>
<feature type="region of interest" description="Disordered" evidence="1">
    <location>
        <begin position="46"/>
        <end position="65"/>
    </location>
</feature>
<feature type="non-terminal residue" evidence="2">
    <location>
        <position position="1"/>
    </location>
</feature>
<name>A0ABQ5KY38_9EUKA</name>
<accession>A0ABQ5KY38</accession>
<feature type="region of interest" description="Disordered" evidence="1">
    <location>
        <begin position="1"/>
        <end position="30"/>
    </location>
</feature>
<comment type="caution">
    <text evidence="2">The sequence shown here is derived from an EMBL/GenBank/DDBJ whole genome shotgun (WGS) entry which is preliminary data.</text>
</comment>
<sequence>SRRGGSGLGSSASYASTDGPSLPRNLSEALDRRRALLKKKAEIEAKMQNAKKMTDDPYEQRQKERELHMEMLLQRQKDAEERELRERKEKVEKMRSQGPLARDMTDDDIRRENHARELEQRRLEQERWQYGAPPPGVGTGVGSSVGGSMIPPHLRDKEMQQQISQQVANQIQEQDGFTQHMKHHTQQGAAQVAAARAEKQLHSKPPMATEFDFKDAERDISRLEHHLSDNQLERQRCVEELDKMSRIQTRSKKNIQRRKFLEQKIKDLTGTISQQRVKLRELEGYLA</sequence>
<gene>
    <name evidence="2" type="ORF">ADUPG1_009822</name>
</gene>
<keyword evidence="3" id="KW-1185">Reference proteome</keyword>
<organism evidence="2 3">
    <name type="scientific">Aduncisulcus paluster</name>
    <dbReference type="NCBI Taxonomy" id="2918883"/>
    <lineage>
        <taxon>Eukaryota</taxon>
        <taxon>Metamonada</taxon>
        <taxon>Carpediemonas-like organisms</taxon>
        <taxon>Aduncisulcus</taxon>
    </lineage>
</organism>
<protein>
    <submittedName>
        <fullName evidence="2">Uncharacterized protein</fullName>
    </submittedName>
</protein>
<evidence type="ECO:0000313" key="3">
    <source>
        <dbReference type="Proteomes" id="UP001057375"/>
    </source>
</evidence>
<dbReference type="Proteomes" id="UP001057375">
    <property type="component" value="Unassembled WGS sequence"/>
</dbReference>
<feature type="region of interest" description="Disordered" evidence="1">
    <location>
        <begin position="125"/>
        <end position="152"/>
    </location>
</feature>